<proteinExistence type="predicted"/>
<organism evidence="1 2">
    <name type="scientific">Panagrolaimus sp. JU765</name>
    <dbReference type="NCBI Taxonomy" id="591449"/>
    <lineage>
        <taxon>Eukaryota</taxon>
        <taxon>Metazoa</taxon>
        <taxon>Ecdysozoa</taxon>
        <taxon>Nematoda</taxon>
        <taxon>Chromadorea</taxon>
        <taxon>Rhabditida</taxon>
        <taxon>Tylenchina</taxon>
        <taxon>Panagrolaimomorpha</taxon>
        <taxon>Panagrolaimoidea</taxon>
        <taxon>Panagrolaimidae</taxon>
        <taxon>Panagrolaimus</taxon>
    </lineage>
</organism>
<accession>A0AC34R9H5</accession>
<dbReference type="WBParaSite" id="JU765_v2.g4620.t1">
    <property type="protein sequence ID" value="JU765_v2.g4620.t1"/>
    <property type="gene ID" value="JU765_v2.g4620"/>
</dbReference>
<sequence length="163" mass="18994">MRFNRRNYDDEFDDDEPVAKKRNVLSDLRNRGDQDLSPQQLRAIRAKIAQLEDQLSRGGQVFDNFEDMEDKNQGGGHRQIIPSISRRQFQDFDENVYGGGRQRGRRNQDFGDEEMDQDEDRQQRGPTGRGQTNKRTDPRETLEKLDKKEAEEDLSGRQLGGIH</sequence>
<dbReference type="Proteomes" id="UP000887576">
    <property type="component" value="Unplaced"/>
</dbReference>
<evidence type="ECO:0000313" key="2">
    <source>
        <dbReference type="WBParaSite" id="JU765_v2.g4620.t1"/>
    </source>
</evidence>
<evidence type="ECO:0000313" key="1">
    <source>
        <dbReference type="Proteomes" id="UP000887576"/>
    </source>
</evidence>
<reference evidence="2" key="1">
    <citation type="submission" date="2022-11" db="UniProtKB">
        <authorList>
            <consortium name="WormBaseParasite"/>
        </authorList>
    </citation>
    <scope>IDENTIFICATION</scope>
</reference>
<protein>
    <submittedName>
        <fullName evidence="2">Uncharacterized protein</fullName>
    </submittedName>
</protein>
<name>A0AC34R9H5_9BILA</name>